<keyword evidence="3" id="KW-1185">Reference proteome</keyword>
<evidence type="ECO:0000313" key="3">
    <source>
        <dbReference type="Proteomes" id="UP000682416"/>
    </source>
</evidence>
<accession>A0A975QM29</accession>
<sequence length="117" mass="12707">MDNASFAALMEGAGFSDPLADLWEIALLDTDPEPTVIDPAMEALAARDIASGDLLARPAFTPEVPGSLWSETEAVSDRFFGDLLAGPEPQTDREDRTVREHDETTQDWSRAAEGDDQ</sequence>
<reference evidence="2" key="1">
    <citation type="submission" date="2021-05" db="EMBL/GenBank/DDBJ databases">
        <authorList>
            <person name="Kaiqin L."/>
            <person name="Jian G."/>
        </authorList>
    </citation>
    <scope>NUCLEOTIDE SEQUENCE</scope>
    <source>
        <strain evidence="2">HDS5</strain>
    </source>
</reference>
<proteinExistence type="predicted"/>
<feature type="compositionally biased region" description="Basic and acidic residues" evidence="1">
    <location>
        <begin position="90"/>
        <end position="117"/>
    </location>
</feature>
<dbReference type="EMBL" id="CP074402">
    <property type="protein sequence ID" value="QVJ03019.1"/>
    <property type="molecule type" value="Genomic_DNA"/>
</dbReference>
<gene>
    <name evidence="2" type="ORF">KGD82_13370</name>
</gene>
<dbReference type="Proteomes" id="UP000682416">
    <property type="component" value="Chromosome"/>
</dbReference>
<evidence type="ECO:0000256" key="1">
    <source>
        <dbReference type="SAM" id="MobiDB-lite"/>
    </source>
</evidence>
<organism evidence="2 3">
    <name type="scientific">Nocardiopsis eucommiae</name>
    <dbReference type="NCBI Taxonomy" id="2831970"/>
    <lineage>
        <taxon>Bacteria</taxon>
        <taxon>Bacillati</taxon>
        <taxon>Actinomycetota</taxon>
        <taxon>Actinomycetes</taxon>
        <taxon>Streptosporangiales</taxon>
        <taxon>Nocardiopsidaceae</taxon>
        <taxon>Nocardiopsis</taxon>
    </lineage>
</organism>
<evidence type="ECO:0000313" key="2">
    <source>
        <dbReference type="EMBL" id="QVJ03019.1"/>
    </source>
</evidence>
<dbReference type="KEGG" id="nec:KGD82_13370"/>
<protein>
    <submittedName>
        <fullName evidence="2">Uncharacterized protein</fullName>
    </submittedName>
</protein>
<dbReference type="AlphaFoldDB" id="A0A975QM29"/>
<name>A0A975QM29_9ACTN</name>
<feature type="region of interest" description="Disordered" evidence="1">
    <location>
        <begin position="82"/>
        <end position="117"/>
    </location>
</feature>